<accession>A0A2B4RH63</accession>
<comment type="caution">
    <text evidence="1">The sequence shown here is derived from an EMBL/GenBank/DDBJ whole genome shotgun (WGS) entry which is preliminary data.</text>
</comment>
<organism evidence="1 2">
    <name type="scientific">Stylophora pistillata</name>
    <name type="common">Smooth cauliflower coral</name>
    <dbReference type="NCBI Taxonomy" id="50429"/>
    <lineage>
        <taxon>Eukaryota</taxon>
        <taxon>Metazoa</taxon>
        <taxon>Cnidaria</taxon>
        <taxon>Anthozoa</taxon>
        <taxon>Hexacorallia</taxon>
        <taxon>Scleractinia</taxon>
        <taxon>Astrocoeniina</taxon>
        <taxon>Pocilloporidae</taxon>
        <taxon>Stylophora</taxon>
    </lineage>
</organism>
<protein>
    <submittedName>
        <fullName evidence="1">Uncharacterized protein</fullName>
    </submittedName>
</protein>
<evidence type="ECO:0000313" key="1">
    <source>
        <dbReference type="EMBL" id="PFX16506.1"/>
    </source>
</evidence>
<proteinExistence type="predicted"/>
<name>A0A2B4RH63_STYPI</name>
<dbReference type="EMBL" id="LSMT01000540">
    <property type="protein sequence ID" value="PFX16506.1"/>
    <property type="molecule type" value="Genomic_DNA"/>
</dbReference>
<evidence type="ECO:0000313" key="2">
    <source>
        <dbReference type="Proteomes" id="UP000225706"/>
    </source>
</evidence>
<gene>
    <name evidence="1" type="ORF">AWC38_SpisGene19210</name>
</gene>
<dbReference type="AlphaFoldDB" id="A0A2B4RH63"/>
<reference evidence="2" key="1">
    <citation type="journal article" date="2017" name="bioRxiv">
        <title>Comparative analysis of the genomes of Stylophora pistillata and Acropora digitifera provides evidence for extensive differences between species of corals.</title>
        <authorList>
            <person name="Voolstra C.R."/>
            <person name="Li Y."/>
            <person name="Liew Y.J."/>
            <person name="Baumgarten S."/>
            <person name="Zoccola D."/>
            <person name="Flot J.-F."/>
            <person name="Tambutte S."/>
            <person name="Allemand D."/>
            <person name="Aranda M."/>
        </authorList>
    </citation>
    <scope>NUCLEOTIDE SEQUENCE [LARGE SCALE GENOMIC DNA]</scope>
</reference>
<sequence length="170" mass="19080">MIWKLLKDINGKSMKVCKLNAYSWTMCLRMGISSSVFVKCACGMTEFLATGDHPSSDTTPRIILARCLPSYSQNANESINSLVWNKCPKHKWHGKRRVQLAASSAALHYSGAASSKHAVMEKVGLTISDNAKMEARRRDSERFNKQRRECNISTRNTELPGDRLNSAMKI</sequence>
<dbReference type="Proteomes" id="UP000225706">
    <property type="component" value="Unassembled WGS sequence"/>
</dbReference>
<keyword evidence="2" id="KW-1185">Reference proteome</keyword>